<dbReference type="Pfam" id="PF01799">
    <property type="entry name" value="Fer2_2"/>
    <property type="match status" value="1"/>
</dbReference>
<proteinExistence type="predicted"/>
<evidence type="ECO:0000256" key="4">
    <source>
        <dbReference type="ARBA" id="ARBA00023004"/>
    </source>
</evidence>
<reference evidence="7" key="1">
    <citation type="submission" date="2022-12" db="EMBL/GenBank/DDBJ databases">
        <title>Reference genome sequencing for broad-spectrum identification of bacterial and archaeal isolates by mass spectrometry.</title>
        <authorList>
            <person name="Sekiguchi Y."/>
            <person name="Tourlousse D.M."/>
        </authorList>
    </citation>
    <scope>NUCLEOTIDE SEQUENCE</scope>
    <source>
        <strain evidence="7">H2</strain>
    </source>
</reference>
<protein>
    <submittedName>
        <fullName evidence="7">Oxidoreductase</fullName>
    </submittedName>
</protein>
<dbReference type="CDD" id="cd00207">
    <property type="entry name" value="fer2"/>
    <property type="match status" value="1"/>
</dbReference>
<gene>
    <name evidence="7" type="ORF">GHYDROH2_28530</name>
</gene>
<evidence type="ECO:0000259" key="6">
    <source>
        <dbReference type="PROSITE" id="PS51085"/>
    </source>
</evidence>
<dbReference type="PROSITE" id="PS00197">
    <property type="entry name" value="2FE2S_FER_1"/>
    <property type="match status" value="1"/>
</dbReference>
<dbReference type="EMBL" id="BSDS01000002">
    <property type="protein sequence ID" value="GLI39352.1"/>
    <property type="molecule type" value="Genomic_DNA"/>
</dbReference>
<dbReference type="InterPro" id="IPR001041">
    <property type="entry name" value="2Fe-2S_ferredoxin-type"/>
</dbReference>
<dbReference type="Pfam" id="PF00111">
    <property type="entry name" value="Fer2"/>
    <property type="match status" value="1"/>
</dbReference>
<evidence type="ECO:0000256" key="5">
    <source>
        <dbReference type="ARBA" id="ARBA00023014"/>
    </source>
</evidence>
<dbReference type="AlphaFoldDB" id="A0A9W6G2T4"/>
<evidence type="ECO:0000313" key="7">
    <source>
        <dbReference type="EMBL" id="GLI39352.1"/>
    </source>
</evidence>
<accession>A0A9W6G2T4</accession>
<dbReference type="InterPro" id="IPR051452">
    <property type="entry name" value="Diverse_Oxidoreductases"/>
</dbReference>
<keyword evidence="8" id="KW-1185">Reference proteome</keyword>
<dbReference type="InterPro" id="IPR006058">
    <property type="entry name" value="2Fe2S_fd_BS"/>
</dbReference>
<dbReference type="FunFam" id="3.10.20.30:FF:000020">
    <property type="entry name" value="Xanthine dehydrogenase iron-sulfur subunit"/>
    <property type="match status" value="1"/>
</dbReference>
<dbReference type="PROSITE" id="PS51085">
    <property type="entry name" value="2FE2S_FER_2"/>
    <property type="match status" value="1"/>
</dbReference>
<dbReference type="FunFam" id="1.10.150.120:FF:000003">
    <property type="entry name" value="Carbon monoxide dehydrogenase, small subunit"/>
    <property type="match status" value="1"/>
</dbReference>
<comment type="caution">
    <text evidence="7">The sequence shown here is derived from an EMBL/GenBank/DDBJ whole genome shotgun (WGS) entry which is preliminary data.</text>
</comment>
<keyword evidence="3" id="KW-0560">Oxidoreductase</keyword>
<dbReference type="GO" id="GO:0016491">
    <property type="term" value="F:oxidoreductase activity"/>
    <property type="evidence" value="ECO:0007669"/>
    <property type="project" value="UniProtKB-KW"/>
</dbReference>
<keyword evidence="4" id="KW-0408">Iron</keyword>
<dbReference type="Gene3D" id="3.10.20.30">
    <property type="match status" value="1"/>
</dbReference>
<name>A0A9W6G2T4_9BACT</name>
<dbReference type="Gene3D" id="1.10.150.120">
    <property type="entry name" value="[2Fe-2S]-binding domain"/>
    <property type="match status" value="1"/>
</dbReference>
<dbReference type="GO" id="GO:0046872">
    <property type="term" value="F:metal ion binding"/>
    <property type="evidence" value="ECO:0007669"/>
    <property type="project" value="UniProtKB-KW"/>
</dbReference>
<keyword evidence="5" id="KW-0411">Iron-sulfur</keyword>
<dbReference type="InterPro" id="IPR036010">
    <property type="entry name" value="2Fe-2S_ferredoxin-like_sf"/>
</dbReference>
<dbReference type="Proteomes" id="UP001144352">
    <property type="component" value="Unassembled WGS sequence"/>
</dbReference>
<dbReference type="RefSeq" id="WP_246551710.1">
    <property type="nucleotide sequence ID" value="NZ_BSDS01000002.1"/>
</dbReference>
<evidence type="ECO:0000256" key="3">
    <source>
        <dbReference type="ARBA" id="ARBA00023002"/>
    </source>
</evidence>
<dbReference type="SUPFAM" id="SSF54292">
    <property type="entry name" value="2Fe-2S ferredoxin-like"/>
    <property type="match status" value="1"/>
</dbReference>
<keyword evidence="1" id="KW-0001">2Fe-2S</keyword>
<dbReference type="SUPFAM" id="SSF47741">
    <property type="entry name" value="CO dehydrogenase ISP C-domain like"/>
    <property type="match status" value="1"/>
</dbReference>
<organism evidence="7 8">
    <name type="scientific">Geobacter hydrogenophilus</name>
    <dbReference type="NCBI Taxonomy" id="40983"/>
    <lineage>
        <taxon>Bacteria</taxon>
        <taxon>Pseudomonadati</taxon>
        <taxon>Thermodesulfobacteriota</taxon>
        <taxon>Desulfuromonadia</taxon>
        <taxon>Geobacterales</taxon>
        <taxon>Geobacteraceae</taxon>
        <taxon>Geobacter</taxon>
    </lineage>
</organism>
<dbReference type="InterPro" id="IPR036884">
    <property type="entry name" value="2Fe-2S-bd_dom_sf"/>
</dbReference>
<feature type="domain" description="2Fe-2S ferredoxin-type" evidence="6">
    <location>
        <begin position="14"/>
        <end position="90"/>
    </location>
</feature>
<keyword evidence="2" id="KW-0479">Metal-binding</keyword>
<dbReference type="InterPro" id="IPR012675">
    <property type="entry name" value="Beta-grasp_dom_sf"/>
</dbReference>
<sequence>MPQAITDKDGVKRYLITLNVNGDAKTVLVKGNAILTNVLRDELDLTGTKKGCELGDCGSCTILLDGKPVDSCLMLAVEADGREITTIEGVAANGRLDAIQESMINHAAVQCGYCTPGMVLSAKALLTRNPHPTEPEVREAIAGNLCRCTGYVHIVEAVLAASQGRTAPADH</sequence>
<evidence type="ECO:0000313" key="8">
    <source>
        <dbReference type="Proteomes" id="UP001144352"/>
    </source>
</evidence>
<evidence type="ECO:0000256" key="1">
    <source>
        <dbReference type="ARBA" id="ARBA00022714"/>
    </source>
</evidence>
<dbReference type="InterPro" id="IPR002888">
    <property type="entry name" value="2Fe-2S-bd"/>
</dbReference>
<dbReference type="PANTHER" id="PTHR44379">
    <property type="entry name" value="OXIDOREDUCTASE WITH IRON-SULFUR SUBUNIT"/>
    <property type="match status" value="1"/>
</dbReference>
<dbReference type="PANTHER" id="PTHR44379:SF8">
    <property type="entry name" value="XANTHINE DEHYDROGENASE IRON-SULFUR-BINDING SUBUNIT XDHC-RELATED"/>
    <property type="match status" value="1"/>
</dbReference>
<dbReference type="GO" id="GO:0051537">
    <property type="term" value="F:2 iron, 2 sulfur cluster binding"/>
    <property type="evidence" value="ECO:0007669"/>
    <property type="project" value="UniProtKB-KW"/>
</dbReference>
<evidence type="ECO:0000256" key="2">
    <source>
        <dbReference type="ARBA" id="ARBA00022723"/>
    </source>
</evidence>